<keyword evidence="5" id="KW-0862">Zinc</keyword>
<reference evidence="12" key="1">
    <citation type="submission" date="2012-04" db="EMBL/GenBank/DDBJ databases">
        <title>The Genome Sequence of Loa loa.</title>
        <authorList>
            <consortium name="The Broad Institute Genome Sequencing Platform"/>
            <consortium name="Broad Institute Genome Sequencing Center for Infectious Disease"/>
            <person name="Nutman T.B."/>
            <person name="Fink D.L."/>
            <person name="Russ C."/>
            <person name="Young S."/>
            <person name="Zeng Q."/>
            <person name="Gargeya S."/>
            <person name="Alvarado L."/>
            <person name="Berlin A."/>
            <person name="Chapman S.B."/>
            <person name="Chen Z."/>
            <person name="Freedman E."/>
            <person name="Gellesch M."/>
            <person name="Goldberg J."/>
            <person name="Griggs A."/>
            <person name="Gujja S."/>
            <person name="Heilman E.R."/>
            <person name="Heiman D."/>
            <person name="Howarth C."/>
            <person name="Mehta T."/>
            <person name="Neiman D."/>
            <person name="Pearson M."/>
            <person name="Roberts A."/>
            <person name="Saif S."/>
            <person name="Shea T."/>
            <person name="Shenoy N."/>
            <person name="Sisk P."/>
            <person name="Stolte C."/>
            <person name="Sykes S."/>
            <person name="White J."/>
            <person name="Yandava C."/>
            <person name="Haas B."/>
            <person name="Henn M.R."/>
            <person name="Nusbaum C."/>
            <person name="Birren B."/>
        </authorList>
    </citation>
    <scope>NUCLEOTIDE SEQUENCE [LARGE SCALE GENOMIC DNA]</scope>
</reference>
<evidence type="ECO:0000313" key="13">
    <source>
        <dbReference type="WBParaSite" id="EN70_1996"/>
    </source>
</evidence>
<dbReference type="GO" id="GO:0005634">
    <property type="term" value="C:nucleus"/>
    <property type="evidence" value="ECO:0007669"/>
    <property type="project" value="UniProtKB-SubCell"/>
</dbReference>
<feature type="domain" description="BTB" evidence="10">
    <location>
        <begin position="1992"/>
        <end position="2022"/>
    </location>
</feature>
<dbReference type="GO" id="GO:0000978">
    <property type="term" value="F:RNA polymerase II cis-regulatory region sequence-specific DNA binding"/>
    <property type="evidence" value="ECO:0007669"/>
    <property type="project" value="TreeGrafter"/>
</dbReference>
<accession>A0A1I7VFI3</accession>
<feature type="domain" description="C2H2-type" evidence="11">
    <location>
        <begin position="1325"/>
        <end position="1348"/>
    </location>
</feature>
<feature type="region of interest" description="Disordered" evidence="9">
    <location>
        <begin position="540"/>
        <end position="565"/>
    </location>
</feature>
<dbReference type="InterPro" id="IPR050589">
    <property type="entry name" value="Ikaros_C2H2-ZF"/>
</dbReference>
<feature type="compositionally biased region" description="Polar residues" evidence="9">
    <location>
        <begin position="163"/>
        <end position="176"/>
    </location>
</feature>
<sequence length="2147" mass="235170">MKKVIKSYLTPVALRYNILSSCKEAGASSKHDIGSTSDINSDSSSVRLSTVPAKQHYHNNTTSISIPYDISHSKQSSAVVLQNVQKFFQKTDKVVVGAVAFKQKNLIKGSHSVVMTQPTDCSQSACLSQNFLPPIHETLTSFRQSSSLLNDTTIPGSYRHRPQNQMTSADVEQSSDSFERNQNHTAQPSVTPKNTTVMQDICSGGGNHAIDNNTIYTQQQITAMISDANCMYNQQQQLAATERSETMSAYHQDLTTELMPATTVANDHSDEQHYYTVAMAGSRNQQHFIHNDYTPSGLSQQQQMLMNARNATIAEKLPRLQERTCQFISVTGTDHNGRTESYVVVNQQSAGTRDYLDSSFSSGGGSIDSMVPCSKVTNSLVANAKQHEPQRVTCVFNNGSTNGMNRDIDANGTKLQRLYTSSRNVTLQGILGASDSVITDQRTYLLGNTINSRSSSNGSGRQIDTMNMSKNYGACSGNSYQSQQHYVPVRSSFRSPSTTERKSNRSSSKKEPMDPKNVEEEVARNVSQILSASLNQKSLSSGFTSTTGASGANGQSSISTTGASVTSTTTAKKSFTCVDCHKTVSTSRNLQRHRMSCKLAQASSNPGKSLTTAAGQLQATVITMPLNSAQINGLSSAYSADQRSMNSATANSISTTNVVSVSCNNNLITSLADTDNVSSVNNLRTTQIYSTPSEMIASDERLRPVCEESYLDKAVAEMTRNGDLNTATAGRLASSLLDEDDHSFSTISLPAATTAVDNSHPFQSPVQMNNEPVNHPTFTQQSAQIKRPGTSTQLYRCESCNKTVSSSRSLKRHRSTCKQYQLEYGQLRKKAADNMSPTTDSRSKPILLNSSVTALPSAQEQPLLQRQSLACIVTELPVVSGVISSTSCSAPTQSEVEVTSVESGIVQNLTSSDGTAVPGTSVSANVCEDCNRILCSASNLKRHRATCKMASMLKSGSTKLRDQHSAAVLATSLSTTVAQQSNDQVDEREHAILDRSCAASLVAPKEAMPRSVLVAAGTVDTATYSNASTNATHQRSGSDASLTYITYDTVNVTPLQQQQQITTAVQPVSQLESLKLGAAKAKPWITVGEHLRARHNQRIIQQRQQQRESVTPSVPETLGTYGKAVTVPLPYTDDNVSARLRQQIPGSVLMYSDNSVGSGDQSSNQLGLKHNTPKQLSYYTRVHYDGDSGIITCGTYDQQQRRNSFKMEEPLLSPQNTSARASAPPILTTTTPTNYSGTTQAQLPKNEKCEARPLASIITTAPLSTSCSATDSNQSQNQQSTNSALFTTPVVYGTMQPQQPPPSTSSTVLYRNNENMSSVTDNYRYECPECQKTYSCRKNVKRHRIAVHKLTPEEVAKIEPIRVLLTNDSEQKQQRLQQRQRQLRLLQTTEIKGVKSPKLSVEKSDMQEQQHHSSDFGNCTNQSMPNVVLSEQMHLQIEQRQQQLHQRQLQSQLQLQQTQLQEQQQIISGSDHCRDSAAVTSVIPVSTSWTSCITAVPPSASRSIGAYRLSGEEDVQLAEIEEDLKRSAEYKLASFLTEADSESDNRRPVAELAEADTTFHEEYEDNIGRLHPSHPPSLSSNGGVVSPPSNPPSNSSVSSNYPITSPMAPQVSSVIPENGGFAAQLPPIKAPPPLSPSHSSQQMAVVQNRGMYHQSQPRISSNSSQTSNPVSMGGNTMFTKPANVVRLQYLSSTRPPSVRNYFHSSPKQKQHICVDCNRALSSDYSLKRHRSTCVEAKAAAAAKAVDIATAGADMRNDECAKILPEHYSDSCSSRSSSMLSNEPTVKESSCINVSSYGSNDSEPRVSQQLTPVSAKNTDVMLPQTYCYDEDADNGVLCRVCDCWLPGQREFDRHCDELHPVAADPDSTTVPQTYRFEQTSLASGSIMLSTAISSEVSLNPSGPYSVAATNRKRVSSDPLESGSYFSTKSGRHLCQTCGKYYSSEWNLERHRRESCPSHMKRLKSITDERTRLAKLEPVDLLQFQTTVNTRWVDDCALIVGESRIGVPRAMLSRASTYFSSLFQYYENHSDVPLPVPVDPIAFHQAMEAFKGRLQLDGKNIDCILFMADKFKIKPLYDRCERFIAEKLPSSSVMHAIRLAEQYRMCEIKQALFDSISIDVFRSLAADEDYRQMGAELKAELLEKWGTFL</sequence>
<dbReference type="PANTHER" id="PTHR24404">
    <property type="entry name" value="ZINC FINGER PROTEIN"/>
    <property type="match status" value="1"/>
</dbReference>
<reference evidence="13" key="2">
    <citation type="submission" date="2016-11" db="UniProtKB">
        <authorList>
            <consortium name="WormBaseParasite"/>
        </authorList>
    </citation>
    <scope>IDENTIFICATION</scope>
</reference>
<dbReference type="SMART" id="SM00225">
    <property type="entry name" value="BTB"/>
    <property type="match status" value="1"/>
</dbReference>
<feature type="compositionally biased region" description="Low complexity" evidence="9">
    <location>
        <begin position="1576"/>
        <end position="1600"/>
    </location>
</feature>
<dbReference type="Proteomes" id="UP000095285">
    <property type="component" value="Unassembled WGS sequence"/>
</dbReference>
<protein>
    <submittedName>
        <fullName evidence="13">Zinc finger protein</fullName>
    </submittedName>
</protein>
<feature type="compositionally biased region" description="Low complexity" evidence="9">
    <location>
        <begin position="1654"/>
        <end position="1671"/>
    </location>
</feature>
<feature type="region of interest" description="Disordered" evidence="9">
    <location>
        <begin position="1396"/>
        <end position="1420"/>
    </location>
</feature>
<dbReference type="STRING" id="7209.A0A1I7VFI3"/>
<keyword evidence="3" id="KW-0677">Repeat</keyword>
<dbReference type="GO" id="GO:0006357">
    <property type="term" value="P:regulation of transcription by RNA polymerase II"/>
    <property type="evidence" value="ECO:0007669"/>
    <property type="project" value="TreeGrafter"/>
</dbReference>
<feature type="compositionally biased region" description="Polar residues" evidence="9">
    <location>
        <begin position="183"/>
        <end position="195"/>
    </location>
</feature>
<feature type="region of interest" description="Disordered" evidence="9">
    <location>
        <begin position="1567"/>
        <end position="1676"/>
    </location>
</feature>
<dbReference type="InterPro" id="IPR000210">
    <property type="entry name" value="BTB/POZ_dom"/>
</dbReference>
<dbReference type="PANTHER" id="PTHR24404:SF114">
    <property type="entry name" value="KLUMPFUSS, ISOFORM B-RELATED"/>
    <property type="match status" value="1"/>
</dbReference>
<dbReference type="SUPFAM" id="SSF57667">
    <property type="entry name" value="beta-beta-alpha zinc fingers"/>
    <property type="match status" value="2"/>
</dbReference>
<name>A0A1I7VFI3_LOALO</name>
<dbReference type="PROSITE" id="PS00028">
    <property type="entry name" value="ZINC_FINGER_C2H2_1"/>
    <property type="match status" value="1"/>
</dbReference>
<dbReference type="InterPro" id="IPR011333">
    <property type="entry name" value="SKP1/BTB/POZ_sf"/>
</dbReference>
<feature type="compositionally biased region" description="Basic and acidic residues" evidence="9">
    <location>
        <begin position="499"/>
        <end position="522"/>
    </location>
</feature>
<organism evidence="12 13">
    <name type="scientific">Loa loa</name>
    <name type="common">Eye worm</name>
    <name type="synonym">Filaria loa</name>
    <dbReference type="NCBI Taxonomy" id="7209"/>
    <lineage>
        <taxon>Eukaryota</taxon>
        <taxon>Metazoa</taxon>
        <taxon>Ecdysozoa</taxon>
        <taxon>Nematoda</taxon>
        <taxon>Chromadorea</taxon>
        <taxon>Rhabditida</taxon>
        <taxon>Spirurina</taxon>
        <taxon>Spiruromorpha</taxon>
        <taxon>Filarioidea</taxon>
        <taxon>Onchocercidae</taxon>
        <taxon>Loa</taxon>
    </lineage>
</organism>
<dbReference type="PROSITE" id="PS50097">
    <property type="entry name" value="BTB"/>
    <property type="match status" value="1"/>
</dbReference>
<feature type="domain" description="C2H2-type" evidence="11">
    <location>
        <begin position="1931"/>
        <end position="1957"/>
    </location>
</feature>
<feature type="region of interest" description="Disordered" evidence="9">
    <location>
        <begin position="489"/>
        <end position="522"/>
    </location>
</feature>
<evidence type="ECO:0000313" key="12">
    <source>
        <dbReference type="Proteomes" id="UP000095285"/>
    </source>
</evidence>
<feature type="domain" description="C2H2-type" evidence="11">
    <location>
        <begin position="575"/>
        <end position="606"/>
    </location>
</feature>
<proteinExistence type="predicted"/>
<dbReference type="SMART" id="SM00355">
    <property type="entry name" value="ZnF_C2H2"/>
    <property type="match status" value="7"/>
</dbReference>
<evidence type="ECO:0000256" key="7">
    <source>
        <dbReference type="ARBA" id="ARBA00023242"/>
    </source>
</evidence>
<dbReference type="SUPFAM" id="SSF54695">
    <property type="entry name" value="POZ domain"/>
    <property type="match status" value="1"/>
</dbReference>
<dbReference type="eggNOG" id="ENOG502SG5U">
    <property type="taxonomic scope" value="Eukaryota"/>
</dbReference>
<dbReference type="Pfam" id="PF00096">
    <property type="entry name" value="zf-C2H2"/>
    <property type="match status" value="1"/>
</dbReference>
<dbReference type="GO" id="GO:0008270">
    <property type="term" value="F:zinc ion binding"/>
    <property type="evidence" value="ECO:0007669"/>
    <property type="project" value="UniProtKB-KW"/>
</dbReference>
<feature type="region of interest" description="Disordered" evidence="9">
    <location>
        <begin position="1211"/>
        <end position="1245"/>
    </location>
</feature>
<feature type="region of interest" description="Disordered" evidence="9">
    <location>
        <begin position="150"/>
        <end position="195"/>
    </location>
</feature>
<evidence type="ECO:0000259" key="10">
    <source>
        <dbReference type="PROSITE" id="PS50097"/>
    </source>
</evidence>
<keyword evidence="4 8" id="KW-0863">Zinc-finger</keyword>
<keyword evidence="12" id="KW-1185">Reference proteome</keyword>
<dbReference type="PROSITE" id="PS50157">
    <property type="entry name" value="ZINC_FINGER_C2H2_2"/>
    <property type="match status" value="4"/>
</dbReference>
<dbReference type="Pfam" id="PF00651">
    <property type="entry name" value="BTB"/>
    <property type="match status" value="1"/>
</dbReference>
<feature type="compositionally biased region" description="Low complexity" evidence="9">
    <location>
        <begin position="1228"/>
        <end position="1239"/>
    </location>
</feature>
<evidence type="ECO:0000256" key="3">
    <source>
        <dbReference type="ARBA" id="ARBA00022737"/>
    </source>
</evidence>
<evidence type="ECO:0000256" key="8">
    <source>
        <dbReference type="PROSITE-ProRule" id="PRU00042"/>
    </source>
</evidence>
<keyword evidence="7" id="KW-0539">Nucleus</keyword>
<dbReference type="InterPro" id="IPR013087">
    <property type="entry name" value="Znf_C2H2_type"/>
</dbReference>
<evidence type="ECO:0000256" key="9">
    <source>
        <dbReference type="SAM" id="MobiDB-lite"/>
    </source>
</evidence>
<evidence type="ECO:0000259" key="11">
    <source>
        <dbReference type="PROSITE" id="PS50157"/>
    </source>
</evidence>
<evidence type="ECO:0000256" key="4">
    <source>
        <dbReference type="ARBA" id="ARBA00022771"/>
    </source>
</evidence>
<evidence type="ECO:0000256" key="6">
    <source>
        <dbReference type="ARBA" id="ARBA00023125"/>
    </source>
</evidence>
<feature type="domain" description="C2H2-type" evidence="11">
    <location>
        <begin position="795"/>
        <end position="816"/>
    </location>
</feature>
<feature type="compositionally biased region" description="Basic and acidic residues" evidence="9">
    <location>
        <begin position="1400"/>
        <end position="1414"/>
    </location>
</feature>
<evidence type="ECO:0000256" key="2">
    <source>
        <dbReference type="ARBA" id="ARBA00022723"/>
    </source>
</evidence>
<dbReference type="Gene3D" id="3.30.710.10">
    <property type="entry name" value="Potassium Channel Kv1.1, Chain A"/>
    <property type="match status" value="1"/>
</dbReference>
<dbReference type="InterPro" id="IPR036236">
    <property type="entry name" value="Znf_C2H2_sf"/>
</dbReference>
<keyword evidence="6" id="KW-0238">DNA-binding</keyword>
<comment type="subcellular location">
    <subcellularLocation>
        <location evidence="1">Nucleus</location>
    </subcellularLocation>
</comment>
<evidence type="ECO:0000256" key="5">
    <source>
        <dbReference type="ARBA" id="ARBA00022833"/>
    </source>
</evidence>
<evidence type="ECO:0000256" key="1">
    <source>
        <dbReference type="ARBA" id="ARBA00004123"/>
    </source>
</evidence>
<keyword evidence="2" id="KW-0479">Metal-binding</keyword>
<dbReference type="GO" id="GO:0003700">
    <property type="term" value="F:DNA-binding transcription factor activity"/>
    <property type="evidence" value="ECO:0007669"/>
    <property type="project" value="TreeGrafter"/>
</dbReference>
<dbReference type="WBParaSite" id="EN70_1996">
    <property type="protein sequence ID" value="EN70_1996"/>
    <property type="gene ID" value="EN70_1996"/>
</dbReference>